<evidence type="ECO:0000256" key="16">
    <source>
        <dbReference type="ARBA" id="ARBA00049447"/>
    </source>
</evidence>
<comment type="similarity">
    <text evidence="9">Belongs to the Dus family. Dus1 subfamily.</text>
</comment>
<evidence type="ECO:0000256" key="12">
    <source>
        <dbReference type="ARBA" id="ARBA00047287"/>
    </source>
</evidence>
<evidence type="ECO:0000256" key="2">
    <source>
        <dbReference type="ARBA" id="ARBA00022630"/>
    </source>
</evidence>
<evidence type="ECO:0000256" key="15">
    <source>
        <dbReference type="ARBA" id="ARBA00048934"/>
    </source>
</evidence>
<evidence type="ECO:0000256" key="7">
    <source>
        <dbReference type="ARBA" id="ARBA00023002"/>
    </source>
</evidence>
<evidence type="ECO:0000256" key="13">
    <source>
        <dbReference type="ARBA" id="ARBA00047652"/>
    </source>
</evidence>
<keyword evidence="7" id="KW-0560">Oxidoreductase</keyword>
<keyword evidence="8" id="KW-0520">NAD</keyword>
<comment type="catalytic activity">
    <reaction evidence="17">
        <text>5,6-dihydrouridine(17) in tRNA + NADP(+) = uridine(17) in tRNA + NADPH + H(+)</text>
        <dbReference type="Rhea" id="RHEA:53368"/>
        <dbReference type="Rhea" id="RHEA-COMP:13541"/>
        <dbReference type="Rhea" id="RHEA-COMP:13542"/>
        <dbReference type="ChEBI" id="CHEBI:15378"/>
        <dbReference type="ChEBI" id="CHEBI:57783"/>
        <dbReference type="ChEBI" id="CHEBI:58349"/>
        <dbReference type="ChEBI" id="CHEBI:65315"/>
        <dbReference type="ChEBI" id="CHEBI:74443"/>
        <dbReference type="EC" id="1.3.1.88"/>
    </reaction>
    <physiologicalReaction direction="right-to-left" evidence="17">
        <dbReference type="Rhea" id="RHEA:53370"/>
    </physiologicalReaction>
</comment>
<comment type="cofactor">
    <cofactor evidence="1">
        <name>FMN</name>
        <dbReference type="ChEBI" id="CHEBI:58210"/>
    </cofactor>
</comment>
<dbReference type="OrthoDB" id="272303at2759"/>
<feature type="compositionally biased region" description="Basic and acidic residues" evidence="18">
    <location>
        <begin position="511"/>
        <end position="524"/>
    </location>
</feature>
<dbReference type="PANTHER" id="PTHR11082">
    <property type="entry name" value="TRNA-DIHYDROURIDINE SYNTHASE"/>
    <property type="match status" value="1"/>
</dbReference>
<evidence type="ECO:0000256" key="17">
    <source>
        <dbReference type="ARBA" id="ARBA00049467"/>
    </source>
</evidence>
<feature type="compositionally biased region" description="Low complexity" evidence="18">
    <location>
        <begin position="525"/>
        <end position="537"/>
    </location>
</feature>
<comment type="catalytic activity">
    <reaction evidence="14">
        <text>a 5,6-dihydrouridine in mRNA + NAD(+) = a uridine in mRNA + NADH + H(+)</text>
        <dbReference type="Rhea" id="RHEA:69851"/>
        <dbReference type="Rhea" id="RHEA-COMP:14658"/>
        <dbReference type="Rhea" id="RHEA-COMP:17789"/>
        <dbReference type="ChEBI" id="CHEBI:15378"/>
        <dbReference type="ChEBI" id="CHEBI:57540"/>
        <dbReference type="ChEBI" id="CHEBI:57945"/>
        <dbReference type="ChEBI" id="CHEBI:65315"/>
        <dbReference type="ChEBI" id="CHEBI:74443"/>
    </reaction>
    <physiologicalReaction direction="right-to-left" evidence="14">
        <dbReference type="Rhea" id="RHEA:69853"/>
    </physiologicalReaction>
</comment>
<gene>
    <name evidence="20" type="ORF">UCRPA7_6740</name>
</gene>
<comment type="function">
    <text evidence="11">Catalyzes the synthesis of dihydrouridine, a modified base found in the D-loop of most tRNAs. Specifically modifies U47 in cytoplasmic tRNAs. Catalyzes the synthesis of dihydrouridine in some mRNAs, thereby affecting their translation.</text>
</comment>
<evidence type="ECO:0000259" key="19">
    <source>
        <dbReference type="Pfam" id="PF01207"/>
    </source>
</evidence>
<evidence type="ECO:0000256" key="18">
    <source>
        <dbReference type="SAM" id="MobiDB-lite"/>
    </source>
</evidence>
<dbReference type="KEGG" id="tmn:UCRPA7_6740"/>
<dbReference type="PROSITE" id="PS01136">
    <property type="entry name" value="UPF0034"/>
    <property type="match status" value="1"/>
</dbReference>
<organism evidence="20 21">
    <name type="scientific">Phaeoacremonium minimum (strain UCR-PA7)</name>
    <name type="common">Esca disease fungus</name>
    <name type="synonym">Togninia minima</name>
    <dbReference type="NCBI Taxonomy" id="1286976"/>
    <lineage>
        <taxon>Eukaryota</taxon>
        <taxon>Fungi</taxon>
        <taxon>Dikarya</taxon>
        <taxon>Ascomycota</taxon>
        <taxon>Pezizomycotina</taxon>
        <taxon>Sordariomycetes</taxon>
        <taxon>Sordariomycetidae</taxon>
        <taxon>Togniniales</taxon>
        <taxon>Togniniaceae</taxon>
        <taxon>Phaeoacremonium</taxon>
    </lineage>
</organism>
<feature type="domain" description="DUS-like FMN-binding" evidence="19">
    <location>
        <begin position="35"/>
        <end position="293"/>
    </location>
</feature>
<dbReference type="AlphaFoldDB" id="R8BEM5"/>
<dbReference type="InterPro" id="IPR018517">
    <property type="entry name" value="tRNA_hU_synthase_CS"/>
</dbReference>
<accession>R8BEM5</accession>
<evidence type="ECO:0000256" key="4">
    <source>
        <dbReference type="ARBA" id="ARBA00022664"/>
    </source>
</evidence>
<dbReference type="eggNOG" id="KOG2335">
    <property type="taxonomic scope" value="Eukaryota"/>
</dbReference>
<evidence type="ECO:0000256" key="6">
    <source>
        <dbReference type="ARBA" id="ARBA00022857"/>
    </source>
</evidence>
<keyword evidence="6" id="KW-0521">NADP</keyword>
<feature type="region of interest" description="Disordered" evidence="18">
    <location>
        <begin position="85"/>
        <end position="112"/>
    </location>
</feature>
<keyword evidence="5" id="KW-0819">tRNA processing</keyword>
<dbReference type="HOGENOM" id="CLU_013299_5_1_1"/>
<dbReference type="RefSeq" id="XP_007917471.1">
    <property type="nucleotide sequence ID" value="XM_007919280.1"/>
</dbReference>
<dbReference type="GO" id="GO:0006397">
    <property type="term" value="P:mRNA processing"/>
    <property type="evidence" value="ECO:0007669"/>
    <property type="project" value="UniProtKB-KW"/>
</dbReference>
<dbReference type="CDD" id="cd02801">
    <property type="entry name" value="DUS_like_FMN"/>
    <property type="match status" value="1"/>
</dbReference>
<dbReference type="GO" id="GO:0102263">
    <property type="term" value="F:tRNA-dihydrouridine17 synthase activity"/>
    <property type="evidence" value="ECO:0007669"/>
    <property type="project" value="EnsemblFungi"/>
</dbReference>
<evidence type="ECO:0000313" key="21">
    <source>
        <dbReference type="Proteomes" id="UP000014074"/>
    </source>
</evidence>
<evidence type="ECO:0000256" key="1">
    <source>
        <dbReference type="ARBA" id="ARBA00001917"/>
    </source>
</evidence>
<comment type="catalytic activity">
    <reaction evidence="15">
        <text>5,6-dihydrouridine(16) in tRNA + NAD(+) = uridine(16) in tRNA + NADH + H(+)</text>
        <dbReference type="Rhea" id="RHEA:53380"/>
        <dbReference type="Rhea" id="RHEA-COMP:13543"/>
        <dbReference type="Rhea" id="RHEA-COMP:13544"/>
        <dbReference type="ChEBI" id="CHEBI:15378"/>
        <dbReference type="ChEBI" id="CHEBI:57540"/>
        <dbReference type="ChEBI" id="CHEBI:57945"/>
        <dbReference type="ChEBI" id="CHEBI:65315"/>
        <dbReference type="ChEBI" id="CHEBI:74443"/>
        <dbReference type="EC" id="1.3.1.88"/>
    </reaction>
    <physiologicalReaction direction="right-to-left" evidence="15">
        <dbReference type="Rhea" id="RHEA:53382"/>
    </physiologicalReaction>
</comment>
<feature type="region of interest" description="Disordered" evidence="18">
    <location>
        <begin position="503"/>
        <end position="554"/>
    </location>
</feature>
<dbReference type="InterPro" id="IPR013785">
    <property type="entry name" value="Aldolase_TIM"/>
</dbReference>
<evidence type="ECO:0000313" key="20">
    <source>
        <dbReference type="EMBL" id="EON97748.1"/>
    </source>
</evidence>
<feature type="compositionally biased region" description="Low complexity" evidence="18">
    <location>
        <begin position="99"/>
        <end position="112"/>
    </location>
</feature>
<feature type="region of interest" description="Disordered" evidence="18">
    <location>
        <begin position="445"/>
        <end position="479"/>
    </location>
</feature>
<evidence type="ECO:0000256" key="5">
    <source>
        <dbReference type="ARBA" id="ARBA00022694"/>
    </source>
</evidence>
<evidence type="ECO:0000256" key="11">
    <source>
        <dbReference type="ARBA" id="ARBA00045934"/>
    </source>
</evidence>
<reference evidence="21" key="1">
    <citation type="journal article" date="2013" name="Genome Announc.">
        <title>Draft genome sequence of the ascomycete Phaeoacremonium aleophilum strain UCR-PA7, a causal agent of the esca disease complex in grapevines.</title>
        <authorList>
            <person name="Blanco-Ulate B."/>
            <person name="Rolshausen P."/>
            <person name="Cantu D."/>
        </authorList>
    </citation>
    <scope>NUCLEOTIDE SEQUENCE [LARGE SCALE GENOMIC DNA]</scope>
    <source>
        <strain evidence="21">UCR-PA7</strain>
    </source>
</reference>
<keyword evidence="21" id="KW-1185">Reference proteome</keyword>
<dbReference type="InterPro" id="IPR035587">
    <property type="entry name" value="DUS-like_FMN-bd"/>
</dbReference>
<dbReference type="EMBL" id="KB933261">
    <property type="protein sequence ID" value="EON97748.1"/>
    <property type="molecule type" value="Genomic_DNA"/>
</dbReference>
<evidence type="ECO:0000256" key="8">
    <source>
        <dbReference type="ARBA" id="ARBA00023027"/>
    </source>
</evidence>
<keyword evidence="3" id="KW-0288">FMN</keyword>
<evidence type="ECO:0000256" key="14">
    <source>
        <dbReference type="ARBA" id="ARBA00048342"/>
    </source>
</evidence>
<comment type="catalytic activity">
    <reaction evidence="16">
        <text>a 5,6-dihydrouridine in mRNA + NADP(+) = a uridine in mRNA + NADPH + H(+)</text>
        <dbReference type="Rhea" id="RHEA:69855"/>
        <dbReference type="Rhea" id="RHEA-COMP:14658"/>
        <dbReference type="Rhea" id="RHEA-COMP:17789"/>
        <dbReference type="ChEBI" id="CHEBI:15378"/>
        <dbReference type="ChEBI" id="CHEBI:57783"/>
        <dbReference type="ChEBI" id="CHEBI:58349"/>
        <dbReference type="ChEBI" id="CHEBI:65315"/>
        <dbReference type="ChEBI" id="CHEBI:74443"/>
    </reaction>
    <physiologicalReaction direction="right-to-left" evidence="16">
        <dbReference type="Rhea" id="RHEA:69857"/>
    </physiologicalReaction>
</comment>
<keyword evidence="2" id="KW-0285">Flavoprotein</keyword>
<dbReference type="Pfam" id="PF01207">
    <property type="entry name" value="Dus"/>
    <property type="match status" value="1"/>
</dbReference>
<dbReference type="GO" id="GO:0050660">
    <property type="term" value="F:flavin adenine dinucleotide binding"/>
    <property type="evidence" value="ECO:0007669"/>
    <property type="project" value="InterPro"/>
</dbReference>
<evidence type="ECO:0000256" key="10">
    <source>
        <dbReference type="ARBA" id="ARBA00038890"/>
    </source>
</evidence>
<keyword evidence="4" id="KW-0507">mRNA processing</keyword>
<dbReference type="GeneID" id="19327429"/>
<feature type="region of interest" description="Disordered" evidence="18">
    <location>
        <begin position="355"/>
        <end position="390"/>
    </location>
</feature>
<evidence type="ECO:0000256" key="3">
    <source>
        <dbReference type="ARBA" id="ARBA00022643"/>
    </source>
</evidence>
<comment type="catalytic activity">
    <reaction evidence="13">
        <text>5,6-dihydrouridine(16) in tRNA + NADP(+) = uridine(16) in tRNA + NADPH + H(+)</text>
        <dbReference type="Rhea" id="RHEA:53376"/>
        <dbReference type="Rhea" id="RHEA-COMP:13543"/>
        <dbReference type="Rhea" id="RHEA-COMP:13544"/>
        <dbReference type="ChEBI" id="CHEBI:15378"/>
        <dbReference type="ChEBI" id="CHEBI:57783"/>
        <dbReference type="ChEBI" id="CHEBI:58349"/>
        <dbReference type="ChEBI" id="CHEBI:65315"/>
        <dbReference type="ChEBI" id="CHEBI:74443"/>
        <dbReference type="EC" id="1.3.1.88"/>
    </reaction>
    <physiologicalReaction direction="right-to-left" evidence="13">
        <dbReference type="Rhea" id="RHEA:53378"/>
    </physiologicalReaction>
</comment>
<dbReference type="EC" id="1.3.1.88" evidence="10"/>
<evidence type="ECO:0000256" key="9">
    <source>
        <dbReference type="ARBA" id="ARBA00038313"/>
    </source>
</evidence>
<dbReference type="GO" id="GO:0102262">
    <property type="term" value="F:tRNA-dihydrouridine16 synthase activity"/>
    <property type="evidence" value="ECO:0007669"/>
    <property type="project" value="EnsemblFungi"/>
</dbReference>
<dbReference type="Proteomes" id="UP000014074">
    <property type="component" value="Unassembled WGS sequence"/>
</dbReference>
<dbReference type="SUPFAM" id="SSF51395">
    <property type="entry name" value="FMN-linked oxidoreductases"/>
    <property type="match status" value="1"/>
</dbReference>
<name>R8BEM5_PHAM7</name>
<sequence>MTATSNDGTTQMSSGRPKLHGRAFYESIGSPKFIVAPMVDQSEFAWRMLTRSFLPPSERSSILAYSPMLHARLFAESQKYRDSHFQPTRVGIPSPDAPPASTASPPSADAAPYLDGNPAIDRPLFVQFCANDPTALLSAAQLVAPHCDAVDLNLGCPQGIARKGHYGAFLQEDQELIYKLIRTLHEALPVPVTAKIRILETREATLAYARNVLAAGASILTVHGRRREQKGHMTGLADWSYIRFLRDSLPPETVIFANGNILQHGDLEACLEATGADGVMSAEGNLSDPALFAPAPAVGEEGREYWRGRDGRGGWRVDAVFRRYLDIMHKYVLDQEPPARRPLFMPGDSTDWLQARAEPEGEEEGPARKKRRKESGKNASGSLSPNIGPMQPHLFHMLRHFVSKHTDVRDALARARSGDVNKYEKLLDMVERKVAEGLIEYERTDGKSVEETEAADGAKNGEAPVGSDEVENDTESSVQTVKKCKRPWWVIQPIVRPLPKEAMAKGAIQIKKKDREKLEAETQQKPETTSSQQSETTADLERKTSFPASELVSG</sequence>
<proteinExistence type="inferred from homology"/>
<dbReference type="PANTHER" id="PTHR11082:SF5">
    <property type="entry name" value="TRNA-DIHYDROURIDINE(16_17) SYNTHASE [NAD(P)(+)]-LIKE"/>
    <property type="match status" value="1"/>
</dbReference>
<protein>
    <recommendedName>
        <fullName evidence="10">tRNA-dihydrouridine(16/17) synthase [NAD(P)(+)]</fullName>
        <ecNumber evidence="10">1.3.1.88</ecNumber>
    </recommendedName>
</protein>
<comment type="catalytic activity">
    <reaction evidence="12">
        <text>5,6-dihydrouridine(17) in tRNA + NAD(+) = uridine(17) in tRNA + NADH + H(+)</text>
        <dbReference type="Rhea" id="RHEA:53372"/>
        <dbReference type="Rhea" id="RHEA-COMP:13541"/>
        <dbReference type="Rhea" id="RHEA-COMP:13542"/>
        <dbReference type="ChEBI" id="CHEBI:15378"/>
        <dbReference type="ChEBI" id="CHEBI:57540"/>
        <dbReference type="ChEBI" id="CHEBI:57945"/>
        <dbReference type="ChEBI" id="CHEBI:65315"/>
        <dbReference type="ChEBI" id="CHEBI:74443"/>
        <dbReference type="EC" id="1.3.1.88"/>
    </reaction>
    <physiologicalReaction direction="right-to-left" evidence="12">
        <dbReference type="Rhea" id="RHEA:53374"/>
    </physiologicalReaction>
</comment>
<dbReference type="Gene3D" id="3.20.20.70">
    <property type="entry name" value="Aldolase class I"/>
    <property type="match status" value="1"/>
</dbReference>